<gene>
    <name evidence="3" type="ORF">B0A49_07553</name>
</gene>
<feature type="chain" id="PRO_5020467642" evidence="2">
    <location>
        <begin position="18"/>
        <end position="744"/>
    </location>
</feature>
<keyword evidence="4" id="KW-1185">Reference proteome</keyword>
<comment type="caution">
    <text evidence="3">The sequence shown here is derived from an EMBL/GenBank/DDBJ whole genome shotgun (WGS) entry which is preliminary data.</text>
</comment>
<feature type="compositionally biased region" description="Low complexity" evidence="1">
    <location>
        <begin position="619"/>
        <end position="631"/>
    </location>
</feature>
<evidence type="ECO:0000313" key="4">
    <source>
        <dbReference type="Proteomes" id="UP000308768"/>
    </source>
</evidence>
<accession>A0A4U0X7U7</accession>
<feature type="signal peptide" evidence="2">
    <location>
        <begin position="1"/>
        <end position="17"/>
    </location>
</feature>
<sequence length="744" mass="81163">MKLTSLVVGAVTGAVTAAAATDKALLPFAFEPLPLGSIKPGGWLKDQMQLMADGLAGHEADFYRYVHKSSWTGGDQEYSSLNEAFGYWLNGLIPLAYGLDNDRLKAQVQTAVDYIIEHQQSDGWIGPEQTPEARNFWGRYSVFLGLTQLVEADPGQAKTIVPAMHKFANLMHSMLADNYTGYLQKPGDDFDALWGRARSHDMIISLQWMYEHYPENNGQTLLDNMKYLNDAAYDWAYWYEEAFIKVDLDTVSANLKNSLYQYEHGVNAGQGLKAGAVIRRFTNNDTLLKSTRDGVNYTFTYHGDAASSIIADERMIGLAPSRGAELCTHVETMYSLSYLYQTLGDNLFADRCELTAFNALPATVTSDWWAHQYMMEVNQPYSTNLTETPFFNVNTLGQTFGLEPNYPCCTVNHPQGYPKFASASFVKVGDNGLAHALLSPATATATLGSGNKVTATCDTNYPFESTLQYTINADKAFDFHVRVPGWYVSGSSSLNVGDSNPGNRGYQPQIHQAPQKLSPDAATGMHKISVPAGTSTIGYTLGADVVVEPRSNDTVAIHHGALLYALAPGQTVQKLPPRDWQNKTVYPADYYPPQVHDTYMFNISAWNIAIDPSTVKFQSKSPSSSPSPASSHMAGQNANGQGQPHTARSPRDTSTSPNTTPPQTQAPPLPNPVFAPGAPPTSITAMACEIAWPISKGVPSPPPLKRDRACLGGAFEVSLVPYGAAKLHMAEFPTVDLSGKENLM</sequence>
<evidence type="ECO:0000256" key="1">
    <source>
        <dbReference type="SAM" id="MobiDB-lite"/>
    </source>
</evidence>
<feature type="compositionally biased region" description="Low complexity" evidence="1">
    <location>
        <begin position="653"/>
        <end position="663"/>
    </location>
</feature>
<feature type="compositionally biased region" description="Pro residues" evidence="1">
    <location>
        <begin position="664"/>
        <end position="679"/>
    </location>
</feature>
<organism evidence="3 4">
    <name type="scientific">Cryomyces minteri</name>
    <dbReference type="NCBI Taxonomy" id="331657"/>
    <lineage>
        <taxon>Eukaryota</taxon>
        <taxon>Fungi</taxon>
        <taxon>Dikarya</taxon>
        <taxon>Ascomycota</taxon>
        <taxon>Pezizomycotina</taxon>
        <taxon>Dothideomycetes</taxon>
        <taxon>Dothideomycetes incertae sedis</taxon>
        <taxon>Cryomyces</taxon>
    </lineage>
</organism>
<evidence type="ECO:0000313" key="3">
    <source>
        <dbReference type="EMBL" id="TKA71358.1"/>
    </source>
</evidence>
<feature type="compositionally biased region" description="Polar residues" evidence="1">
    <location>
        <begin position="633"/>
        <end position="646"/>
    </location>
</feature>
<proteinExistence type="predicted"/>
<feature type="region of interest" description="Disordered" evidence="1">
    <location>
        <begin position="616"/>
        <end position="680"/>
    </location>
</feature>
<dbReference type="PANTHER" id="PTHR31151:SF0">
    <property type="entry name" value="PROLINE-TRNA LIGASE (DUF1680)"/>
    <property type="match status" value="1"/>
</dbReference>
<reference evidence="3 4" key="1">
    <citation type="submission" date="2017-03" db="EMBL/GenBank/DDBJ databases">
        <title>Genomes of endolithic fungi from Antarctica.</title>
        <authorList>
            <person name="Coleine C."/>
            <person name="Masonjones S."/>
            <person name="Stajich J.E."/>
        </authorList>
    </citation>
    <scope>NUCLEOTIDE SEQUENCE [LARGE SCALE GENOMIC DNA]</scope>
    <source>
        <strain evidence="3 4">CCFEE 5187</strain>
    </source>
</reference>
<protein>
    <submittedName>
        <fullName evidence="3">Uncharacterized protein</fullName>
    </submittedName>
</protein>
<dbReference type="OrthoDB" id="5358475at2759"/>
<evidence type="ECO:0000256" key="2">
    <source>
        <dbReference type="SAM" id="SignalP"/>
    </source>
</evidence>
<dbReference type="STRING" id="331657.A0A4U0X7U7"/>
<dbReference type="EMBL" id="NAJN01000573">
    <property type="protein sequence ID" value="TKA71358.1"/>
    <property type="molecule type" value="Genomic_DNA"/>
</dbReference>
<dbReference type="PANTHER" id="PTHR31151">
    <property type="entry name" value="PROLINE-TRNA LIGASE (DUF1680)"/>
    <property type="match status" value="1"/>
</dbReference>
<keyword evidence="2" id="KW-0732">Signal</keyword>
<dbReference type="AlphaFoldDB" id="A0A4U0X7U7"/>
<dbReference type="Proteomes" id="UP000308768">
    <property type="component" value="Unassembled WGS sequence"/>
</dbReference>
<name>A0A4U0X7U7_9PEZI</name>